<dbReference type="Proteomes" id="UP001596101">
    <property type="component" value="Unassembled WGS sequence"/>
</dbReference>
<dbReference type="InterPro" id="IPR041679">
    <property type="entry name" value="DNA2/NAM7-like_C"/>
</dbReference>
<dbReference type="EMBL" id="JBHSMR010000008">
    <property type="protein sequence ID" value="MFC5477298.1"/>
    <property type="molecule type" value="Genomic_DNA"/>
</dbReference>
<proteinExistence type="inferred from homology"/>
<evidence type="ECO:0000259" key="7">
    <source>
        <dbReference type="Pfam" id="PF13087"/>
    </source>
</evidence>
<evidence type="ECO:0000256" key="4">
    <source>
        <dbReference type="ARBA" id="ARBA00022806"/>
    </source>
</evidence>
<dbReference type="PANTHER" id="PTHR43788:SF8">
    <property type="entry name" value="DNA-BINDING PROTEIN SMUBP-2"/>
    <property type="match status" value="1"/>
</dbReference>
<evidence type="ECO:0000256" key="1">
    <source>
        <dbReference type="ARBA" id="ARBA00007913"/>
    </source>
</evidence>
<feature type="domain" description="DNA2/NAM7 helicase helicase" evidence="6">
    <location>
        <begin position="312"/>
        <end position="359"/>
    </location>
</feature>
<name>A0ABW0MGE3_9BURK</name>
<keyword evidence="4 8" id="KW-0347">Helicase</keyword>
<dbReference type="GO" id="GO:0004386">
    <property type="term" value="F:helicase activity"/>
    <property type="evidence" value="ECO:0007669"/>
    <property type="project" value="UniProtKB-KW"/>
</dbReference>
<dbReference type="InterPro" id="IPR027417">
    <property type="entry name" value="P-loop_NTPase"/>
</dbReference>
<dbReference type="GO" id="GO:0016787">
    <property type="term" value="F:hydrolase activity"/>
    <property type="evidence" value="ECO:0007669"/>
    <property type="project" value="UniProtKB-KW"/>
</dbReference>
<evidence type="ECO:0000256" key="3">
    <source>
        <dbReference type="ARBA" id="ARBA00022801"/>
    </source>
</evidence>
<evidence type="ECO:0000259" key="6">
    <source>
        <dbReference type="Pfam" id="PF13086"/>
    </source>
</evidence>
<dbReference type="RefSeq" id="WP_379751934.1">
    <property type="nucleotide sequence ID" value="NZ_JBHSMR010000008.1"/>
</dbReference>
<keyword evidence="5" id="KW-0067">ATP-binding</keyword>
<dbReference type="Gene3D" id="3.40.50.300">
    <property type="entry name" value="P-loop containing nucleotide triphosphate hydrolases"/>
    <property type="match status" value="2"/>
</dbReference>
<dbReference type="InterPro" id="IPR050534">
    <property type="entry name" value="Coronavir_polyprotein_1ab"/>
</dbReference>
<evidence type="ECO:0000313" key="8">
    <source>
        <dbReference type="EMBL" id="MFC5477298.1"/>
    </source>
</evidence>
<gene>
    <name evidence="8" type="ORF">ACFPQ5_03795</name>
</gene>
<dbReference type="PANTHER" id="PTHR43788">
    <property type="entry name" value="DNA2/NAM7 HELICASE FAMILY MEMBER"/>
    <property type="match status" value="1"/>
</dbReference>
<dbReference type="SUPFAM" id="SSF52540">
    <property type="entry name" value="P-loop containing nucleoside triphosphate hydrolases"/>
    <property type="match status" value="1"/>
</dbReference>
<keyword evidence="3 8" id="KW-0378">Hydrolase</keyword>
<dbReference type="Pfam" id="PF13086">
    <property type="entry name" value="AAA_11"/>
    <property type="match status" value="2"/>
</dbReference>
<evidence type="ECO:0000313" key="9">
    <source>
        <dbReference type="Proteomes" id="UP001596101"/>
    </source>
</evidence>
<dbReference type="Pfam" id="PF13087">
    <property type="entry name" value="AAA_12"/>
    <property type="match status" value="1"/>
</dbReference>
<evidence type="ECO:0000256" key="2">
    <source>
        <dbReference type="ARBA" id="ARBA00022741"/>
    </source>
</evidence>
<protein>
    <submittedName>
        <fullName evidence="8">DEAD/DEAH box helicase</fullName>
        <ecNumber evidence="8">3.6.4.-</ecNumber>
    </submittedName>
</protein>
<dbReference type="EC" id="3.6.4.-" evidence="8"/>
<organism evidence="8 9">
    <name type="scientific">Massilia suwonensis</name>
    <dbReference type="NCBI Taxonomy" id="648895"/>
    <lineage>
        <taxon>Bacteria</taxon>
        <taxon>Pseudomonadati</taxon>
        <taxon>Pseudomonadota</taxon>
        <taxon>Betaproteobacteria</taxon>
        <taxon>Burkholderiales</taxon>
        <taxon>Oxalobacteraceae</taxon>
        <taxon>Telluria group</taxon>
        <taxon>Massilia</taxon>
    </lineage>
</organism>
<accession>A0ABW0MGE3</accession>
<dbReference type="CDD" id="cd18808">
    <property type="entry name" value="SF1_C_Upf1"/>
    <property type="match status" value="1"/>
</dbReference>
<keyword evidence="2" id="KW-0547">Nucleotide-binding</keyword>
<feature type="domain" description="DNA2/NAM7 helicase helicase" evidence="6">
    <location>
        <begin position="196"/>
        <end position="273"/>
    </location>
</feature>
<dbReference type="InterPro" id="IPR041677">
    <property type="entry name" value="DNA2/NAM7_AAA_11"/>
</dbReference>
<comment type="caution">
    <text evidence="8">The sequence shown here is derived from an EMBL/GenBank/DDBJ whole genome shotgun (WGS) entry which is preliminary data.</text>
</comment>
<comment type="similarity">
    <text evidence="1">Belongs to the DNA2/NAM7 helicase family.</text>
</comment>
<keyword evidence="9" id="KW-1185">Reference proteome</keyword>
<sequence length="596" mass="65477">MIPDPTKPSAGAERARRQARLLEGLRSFVAREREAAQQNLLDVWRQPLPDRLAKGLSQRFLRIEAGPEQGTAWAYIDGGESRFREGDLVCLHGGSPLRSMLSREAAFEAEEEGRWLLRLKHAQAVIKAAAGEPCYADPDDFDLSKYYDAVLDDIGETIPPSRANRCLMPLLEGRINHDFDPRDFEEAEAIALNEGLNPSQAEAVGKILAAEQVACIQGPPGTGKTRVLALSVRLLVARGERVLVTSHTHMAINNALNKIAAQGVRVAKIGRPAQADGLDPRVILADSFGLWHGRPQNGGYALGATPFATCTYRLENCEFDTVVFDEASQVTLPLALMAMRRGARFVFIGDQKQLPPVLLARSILEDVPGSIFAKLTLHNVDSVMLTETYRLNRELAAWPSAAFYEGRLRPAGPNRDRKLVLRPREDGDPYDAVLRDPASLVFIPTLDETARTRNPEDAQLVAGLCAVALEGGLTPGDIGIVTPFRAHGRAVRNSLVEQFGWHTARAIVADTVERMQGQERELIVLSLATGDLRFLAMVAGFFFQPERLNVSVTRAMTKLVIIGPELPPEFQANDAAMAHKLALYRSLLAAARRIEF</sequence>
<reference evidence="9" key="1">
    <citation type="journal article" date="2019" name="Int. J. Syst. Evol. Microbiol.">
        <title>The Global Catalogue of Microorganisms (GCM) 10K type strain sequencing project: providing services to taxonomists for standard genome sequencing and annotation.</title>
        <authorList>
            <consortium name="The Broad Institute Genomics Platform"/>
            <consortium name="The Broad Institute Genome Sequencing Center for Infectious Disease"/>
            <person name="Wu L."/>
            <person name="Ma J."/>
        </authorList>
    </citation>
    <scope>NUCLEOTIDE SEQUENCE [LARGE SCALE GENOMIC DNA]</scope>
    <source>
        <strain evidence="9">CCUG 43111</strain>
    </source>
</reference>
<feature type="domain" description="DNA2/NAM7 helicase-like C-terminal" evidence="7">
    <location>
        <begin position="370"/>
        <end position="563"/>
    </location>
</feature>
<dbReference type="InterPro" id="IPR047187">
    <property type="entry name" value="SF1_C_Upf1"/>
</dbReference>
<evidence type="ECO:0000256" key="5">
    <source>
        <dbReference type="ARBA" id="ARBA00022840"/>
    </source>
</evidence>